<organism evidence="1">
    <name type="scientific">Sinorhizobium fredii (strain USDA 257)</name>
    <dbReference type="NCBI Taxonomy" id="1185652"/>
    <lineage>
        <taxon>Bacteria</taxon>
        <taxon>Pseudomonadati</taxon>
        <taxon>Pseudomonadota</taxon>
        <taxon>Alphaproteobacteria</taxon>
        <taxon>Hyphomicrobiales</taxon>
        <taxon>Rhizobiaceae</taxon>
        <taxon>Sinorhizobium/Ensifer group</taxon>
        <taxon>Sinorhizobium</taxon>
    </lineage>
</organism>
<dbReference type="HOGENOM" id="CLU_3317071_0_0_5"/>
<reference evidence="1" key="1">
    <citation type="journal article" date="2012" name="J. Bacteriol.">
        <title>Complete genome sequence of the broad-host-range strain Sinorhizobium fredii USDA257.</title>
        <authorList>
            <person name="Schuldes J."/>
            <person name="Rodriguez Orbegoso M."/>
            <person name="Schmeisser C."/>
            <person name="Krishnan H.B."/>
            <person name="Daniel R."/>
            <person name="Streit W.R."/>
        </authorList>
    </citation>
    <scope>NUCLEOTIDE SEQUENCE [LARGE SCALE GENOMIC DNA]</scope>
    <source>
        <strain evidence="1">USDA 257</strain>
        <plasmid evidence="1">pUSDA257</plasmid>
    </source>
</reference>
<proteinExistence type="predicted"/>
<evidence type="ECO:0000313" key="2">
    <source>
        <dbReference type="Proteomes" id="UP000006180"/>
    </source>
</evidence>
<dbReference type="AlphaFoldDB" id="I3XGB1"/>
<evidence type="ECO:0000313" key="1">
    <source>
        <dbReference type="EMBL" id="AFL54917.1"/>
    </source>
</evidence>
<dbReference type="EMBL" id="CP003564">
    <property type="protein sequence ID" value="AFL54917.1"/>
    <property type="molecule type" value="Genomic_DNA"/>
</dbReference>
<name>I3XGB1_SINF2</name>
<accession>I3XGB1</accession>
<sequence length="39" mass="4514">MFCKNDCVLRLRNLLLASRQIIGRPIFYEPAGRCFTKAV</sequence>
<geneLocation type="plasmid" evidence="2">
    <name>pUSDA257 fragment 1</name>
</geneLocation>
<protein>
    <submittedName>
        <fullName evidence="1">Uncharacterized protein</fullName>
    </submittedName>
</protein>
<keyword evidence="1" id="KW-0614">Plasmid</keyword>
<gene>
    <name evidence="1" type="ORF">USDA257_p02020</name>
</gene>